<comment type="caution">
    <text evidence="1">The sequence shown here is derived from an EMBL/GenBank/DDBJ whole genome shotgun (WGS) entry which is preliminary data.</text>
</comment>
<dbReference type="Proteomes" id="UP000002258">
    <property type="component" value="Chromosome 1"/>
</dbReference>
<dbReference type="EMBL" id="AAVQ01000002">
    <property type="protein sequence ID" value="EAZ63172.2"/>
    <property type="molecule type" value="Genomic_DNA"/>
</dbReference>
<dbReference type="Pfam" id="PF05508">
    <property type="entry name" value="Ran-binding"/>
    <property type="match status" value="1"/>
</dbReference>
<sequence length="422" mass="47620">MDQIIAKASNQAVSFAIRSGISIASGYAIRTVTKFLEQLPESEKKRIEVTRNKIQTKINIVSISIDLIKLAAARGNSILEATVEFIDELQQEFDAFDETVDKISKQLTNGNEKESVKKVEEYMKGLLSHLNEAIPILNLSLISSGVNMKGSITTNSISPGRLLQAANYINIATTDNQLEQVGPTFDMVMYSIFYNPSRMKYIEKESLDELSLISWKETFARCSVKITKGKDNYAYNLDILEDFNDTRYHDEDESKPQLKSYDSLTISRMFFSASGKLLRLESRNSPVLIIKLVDDKTGAEEWIALGELHKGEFDDDDDDEDDEEAVGNETLTKEIRNSSLSILEYLIRLCKIQQIEQKSILEVPDELLALYLKDAVNAPTNTIIEPKSHASELRHDINSSKTNNVITMDSNINRLQNLDLDK</sequence>
<dbReference type="PANTHER" id="PTHR31010">
    <property type="entry name" value="RAN-SPECIFIC GTPASE-ACTIVATING PROTEIN 30-RELATED"/>
    <property type="match status" value="1"/>
</dbReference>
<dbReference type="GO" id="GO:0005634">
    <property type="term" value="C:nucleus"/>
    <property type="evidence" value="ECO:0007669"/>
    <property type="project" value="EnsemblFungi"/>
</dbReference>
<proteinExistence type="predicted"/>
<dbReference type="OrthoDB" id="512915at2759"/>
<gene>
    <name evidence="1" type="primary">YRB30</name>
    <name evidence="1" type="ORF">PICST_39890</name>
</gene>
<dbReference type="GO" id="GO:0005737">
    <property type="term" value="C:cytoplasm"/>
    <property type="evidence" value="ECO:0007669"/>
    <property type="project" value="EnsemblFungi"/>
</dbReference>
<name>A3GI50_PICST</name>
<evidence type="ECO:0000313" key="1">
    <source>
        <dbReference type="EMBL" id="EAZ63172.2"/>
    </source>
</evidence>
<dbReference type="KEGG" id="pic:PICST_39890"/>
<dbReference type="HOGENOM" id="CLU_014536_0_0_1"/>
<dbReference type="InParanoid" id="A3GI50"/>
<evidence type="ECO:0000313" key="2">
    <source>
        <dbReference type="Proteomes" id="UP000002258"/>
    </source>
</evidence>
<dbReference type="OMA" id="QSMFFTA"/>
<dbReference type="InterPro" id="IPR008812">
    <property type="entry name" value="Ran_GTP-bd-rel"/>
</dbReference>
<dbReference type="RefSeq" id="XP_001387195.2">
    <property type="nucleotide sequence ID" value="XM_001387158.1"/>
</dbReference>
<dbReference type="GO" id="GO:0030695">
    <property type="term" value="F:GTPase regulator activity"/>
    <property type="evidence" value="ECO:0007669"/>
    <property type="project" value="EnsemblFungi"/>
</dbReference>
<dbReference type="PANTHER" id="PTHR31010:SF2">
    <property type="entry name" value="RAN-SPECIFIC GTPASE-ACTIVATING PROTEIN 30"/>
    <property type="match status" value="1"/>
</dbReference>
<dbReference type="FunCoup" id="A3GI50">
    <property type="interactions" value="13"/>
</dbReference>
<keyword evidence="2" id="KW-1185">Reference proteome</keyword>
<accession>A3GI50</accession>
<dbReference type="eggNOG" id="ENOG502R7I3">
    <property type="taxonomic scope" value="Eukaryota"/>
</dbReference>
<dbReference type="AlphaFoldDB" id="A3GI50"/>
<dbReference type="GeneID" id="4851949"/>
<protein>
    <submittedName>
        <fullName evidence="1">Ran-specific GTPase-activating protein 30 (Ran binding protein 30) (RANBP30)</fullName>
    </submittedName>
</protein>
<organism evidence="1 2">
    <name type="scientific">Scheffersomyces stipitis (strain ATCC 58785 / CBS 6054 / NBRC 10063 / NRRL Y-11545)</name>
    <name type="common">Yeast</name>
    <name type="synonym">Pichia stipitis</name>
    <dbReference type="NCBI Taxonomy" id="322104"/>
    <lineage>
        <taxon>Eukaryota</taxon>
        <taxon>Fungi</taxon>
        <taxon>Dikarya</taxon>
        <taxon>Ascomycota</taxon>
        <taxon>Saccharomycotina</taxon>
        <taxon>Pichiomycetes</taxon>
        <taxon>Debaryomycetaceae</taxon>
        <taxon>Scheffersomyces</taxon>
    </lineage>
</organism>
<reference evidence="1 2" key="1">
    <citation type="journal article" date="2007" name="Nat. Biotechnol.">
        <title>Genome sequence of the lignocellulose-bioconverting and xylose-fermenting yeast Pichia stipitis.</title>
        <authorList>
            <person name="Jeffries T.W."/>
            <person name="Grigoriev I.V."/>
            <person name="Grimwood J."/>
            <person name="Laplaza J.M."/>
            <person name="Aerts A."/>
            <person name="Salamov A."/>
            <person name="Schmutz J."/>
            <person name="Lindquist E."/>
            <person name="Dehal P."/>
            <person name="Shapiro H."/>
            <person name="Jin Y.S."/>
            <person name="Passoth V."/>
            <person name="Richardson P.M."/>
        </authorList>
    </citation>
    <scope>NUCLEOTIDE SEQUENCE [LARGE SCALE GENOMIC DNA]</scope>
    <source>
        <strain evidence="2">ATCC 58785 / CBS 6054 / NBRC 10063 / NRRL Y-11545</strain>
    </source>
</reference>